<protein>
    <recommendedName>
        <fullName evidence="4">Small ribosomal subunit protein uS9c</fullName>
    </recommendedName>
    <alternativeName>
        <fullName evidence="5">30S ribosomal protein S9, chloroplastic</fullName>
    </alternativeName>
</protein>
<gene>
    <name evidence="7" type="ORF">WJX81_003472</name>
</gene>
<name>A0AAW1QLS7_9CHLO</name>
<evidence type="ECO:0000256" key="6">
    <source>
        <dbReference type="RuleBase" id="RU003815"/>
    </source>
</evidence>
<dbReference type="InterPro" id="IPR014721">
    <property type="entry name" value="Ribsml_uS5_D2-typ_fold_subgr"/>
</dbReference>
<comment type="similarity">
    <text evidence="1 6">Belongs to the universal ribosomal protein uS9 family.</text>
</comment>
<dbReference type="FunFam" id="3.30.230.10:FF:000007">
    <property type="entry name" value="40S ribosomal protein S16"/>
    <property type="match status" value="1"/>
</dbReference>
<dbReference type="InterPro" id="IPR020574">
    <property type="entry name" value="Ribosomal_uS9_CS"/>
</dbReference>
<dbReference type="Proteomes" id="UP001445335">
    <property type="component" value="Unassembled WGS sequence"/>
</dbReference>
<evidence type="ECO:0000313" key="7">
    <source>
        <dbReference type="EMBL" id="KAK9822167.1"/>
    </source>
</evidence>
<dbReference type="GO" id="GO:0006412">
    <property type="term" value="P:translation"/>
    <property type="evidence" value="ECO:0007669"/>
    <property type="project" value="InterPro"/>
</dbReference>
<dbReference type="NCBIfam" id="NF001749">
    <property type="entry name" value="PRK00474.1"/>
    <property type="match status" value="1"/>
</dbReference>
<dbReference type="PANTHER" id="PTHR21569">
    <property type="entry name" value="RIBOSOMAL PROTEIN S9"/>
    <property type="match status" value="1"/>
</dbReference>
<evidence type="ECO:0000256" key="2">
    <source>
        <dbReference type="ARBA" id="ARBA00022980"/>
    </source>
</evidence>
<dbReference type="PANTHER" id="PTHR21569:SF16">
    <property type="entry name" value="RIBOSOMAL PROTEIN S16"/>
    <property type="match status" value="1"/>
</dbReference>
<evidence type="ECO:0000256" key="5">
    <source>
        <dbReference type="ARBA" id="ARBA00035437"/>
    </source>
</evidence>
<dbReference type="EMBL" id="JALJOU010000091">
    <property type="protein sequence ID" value="KAK9822167.1"/>
    <property type="molecule type" value="Genomic_DNA"/>
</dbReference>
<dbReference type="Pfam" id="PF00380">
    <property type="entry name" value="Ribosomal_S9"/>
    <property type="match status" value="1"/>
</dbReference>
<keyword evidence="8" id="KW-1185">Reference proteome</keyword>
<sequence length="142" mass="16012">MMTESVQTFGRKKTAVAVAYVKRGTGLLKLNGSPLELLQPETLRWKVMEPVNLLGKEKFSAVDIRLRVKGGGHVSQAYAIRQAIAKGLVAFYQKYVDEQAKKEIKEVLVKYDRTLLVADPRRCEPKKFGGPGARARFQKSYR</sequence>
<evidence type="ECO:0000256" key="4">
    <source>
        <dbReference type="ARBA" id="ARBA00035152"/>
    </source>
</evidence>
<evidence type="ECO:0000256" key="1">
    <source>
        <dbReference type="ARBA" id="ARBA00005251"/>
    </source>
</evidence>
<dbReference type="PROSITE" id="PS00360">
    <property type="entry name" value="RIBOSOMAL_S9"/>
    <property type="match status" value="1"/>
</dbReference>
<organism evidence="7 8">
    <name type="scientific">Elliptochloris bilobata</name>
    <dbReference type="NCBI Taxonomy" id="381761"/>
    <lineage>
        <taxon>Eukaryota</taxon>
        <taxon>Viridiplantae</taxon>
        <taxon>Chlorophyta</taxon>
        <taxon>core chlorophytes</taxon>
        <taxon>Trebouxiophyceae</taxon>
        <taxon>Trebouxiophyceae incertae sedis</taxon>
        <taxon>Elliptochloris clade</taxon>
        <taxon>Elliptochloris</taxon>
    </lineage>
</organism>
<dbReference type="GO" id="GO:0003723">
    <property type="term" value="F:RNA binding"/>
    <property type="evidence" value="ECO:0007669"/>
    <property type="project" value="TreeGrafter"/>
</dbReference>
<reference evidence="7 8" key="1">
    <citation type="journal article" date="2024" name="Nat. Commun.">
        <title>Phylogenomics reveals the evolutionary origins of lichenization in chlorophyte algae.</title>
        <authorList>
            <person name="Puginier C."/>
            <person name="Libourel C."/>
            <person name="Otte J."/>
            <person name="Skaloud P."/>
            <person name="Haon M."/>
            <person name="Grisel S."/>
            <person name="Petersen M."/>
            <person name="Berrin J.G."/>
            <person name="Delaux P.M."/>
            <person name="Dal Grande F."/>
            <person name="Keller J."/>
        </authorList>
    </citation>
    <scope>NUCLEOTIDE SEQUENCE [LARGE SCALE GENOMIC DNA]</scope>
    <source>
        <strain evidence="7 8">SAG 245.80</strain>
    </source>
</reference>
<comment type="caution">
    <text evidence="7">The sequence shown here is derived from an EMBL/GenBank/DDBJ whole genome shotgun (WGS) entry which is preliminary data.</text>
</comment>
<accession>A0AAW1QLS7</accession>
<dbReference type="Gene3D" id="3.30.230.10">
    <property type="match status" value="1"/>
</dbReference>
<dbReference type="AlphaFoldDB" id="A0AAW1QLS7"/>
<dbReference type="InterPro" id="IPR000754">
    <property type="entry name" value="Ribosomal_uS9"/>
</dbReference>
<dbReference type="GO" id="GO:0003735">
    <property type="term" value="F:structural constituent of ribosome"/>
    <property type="evidence" value="ECO:0007669"/>
    <property type="project" value="InterPro"/>
</dbReference>
<evidence type="ECO:0000256" key="3">
    <source>
        <dbReference type="ARBA" id="ARBA00023274"/>
    </source>
</evidence>
<proteinExistence type="inferred from homology"/>
<keyword evidence="2 6" id="KW-0689">Ribosomal protein</keyword>
<dbReference type="SUPFAM" id="SSF54211">
    <property type="entry name" value="Ribosomal protein S5 domain 2-like"/>
    <property type="match status" value="1"/>
</dbReference>
<dbReference type="GO" id="GO:0000462">
    <property type="term" value="P:maturation of SSU-rRNA from tricistronic rRNA transcript (SSU-rRNA, 5.8S rRNA, LSU-rRNA)"/>
    <property type="evidence" value="ECO:0007669"/>
    <property type="project" value="TreeGrafter"/>
</dbReference>
<dbReference type="InterPro" id="IPR020568">
    <property type="entry name" value="Ribosomal_Su5_D2-typ_SF"/>
</dbReference>
<evidence type="ECO:0000313" key="8">
    <source>
        <dbReference type="Proteomes" id="UP001445335"/>
    </source>
</evidence>
<keyword evidence="3 6" id="KW-0687">Ribonucleoprotein</keyword>
<dbReference type="GO" id="GO:0022627">
    <property type="term" value="C:cytosolic small ribosomal subunit"/>
    <property type="evidence" value="ECO:0007669"/>
    <property type="project" value="TreeGrafter"/>
</dbReference>